<dbReference type="AlphaFoldDB" id="A0A1I7YZ37"/>
<proteinExistence type="predicted"/>
<keyword evidence="2" id="KW-1185">Reference proteome</keyword>
<reference evidence="3" key="1">
    <citation type="submission" date="2016-11" db="UniProtKB">
        <authorList>
            <consortium name="WormBaseParasite"/>
        </authorList>
    </citation>
    <scope>IDENTIFICATION</scope>
</reference>
<evidence type="ECO:0000313" key="3">
    <source>
        <dbReference type="WBParaSite" id="L893_g21287.t1"/>
    </source>
</evidence>
<sequence>MRENRCPSFWKSSRGLLSGTGCSQKITVRGHPLLFRSGVSELQKDLLMGPFHWGVPARSPFPSVLMGPRPSKVRPTAPSRLMRLDRR</sequence>
<organism evidence="2 3">
    <name type="scientific">Steinernema glaseri</name>
    <dbReference type="NCBI Taxonomy" id="37863"/>
    <lineage>
        <taxon>Eukaryota</taxon>
        <taxon>Metazoa</taxon>
        <taxon>Ecdysozoa</taxon>
        <taxon>Nematoda</taxon>
        <taxon>Chromadorea</taxon>
        <taxon>Rhabditida</taxon>
        <taxon>Tylenchina</taxon>
        <taxon>Panagrolaimomorpha</taxon>
        <taxon>Strongyloidoidea</taxon>
        <taxon>Steinernematidae</taxon>
        <taxon>Steinernema</taxon>
    </lineage>
</organism>
<dbReference type="Proteomes" id="UP000095287">
    <property type="component" value="Unplaced"/>
</dbReference>
<feature type="region of interest" description="Disordered" evidence="1">
    <location>
        <begin position="64"/>
        <end position="87"/>
    </location>
</feature>
<evidence type="ECO:0000256" key="1">
    <source>
        <dbReference type="SAM" id="MobiDB-lite"/>
    </source>
</evidence>
<accession>A0A1I7YZ37</accession>
<name>A0A1I7YZ37_9BILA</name>
<protein>
    <submittedName>
        <fullName evidence="3">Uncharacterized protein</fullName>
    </submittedName>
</protein>
<evidence type="ECO:0000313" key="2">
    <source>
        <dbReference type="Proteomes" id="UP000095287"/>
    </source>
</evidence>
<dbReference type="WBParaSite" id="L893_g21287.t1">
    <property type="protein sequence ID" value="L893_g21287.t1"/>
    <property type="gene ID" value="L893_g21287"/>
</dbReference>